<feature type="region of interest" description="Disordered" evidence="1">
    <location>
        <begin position="1"/>
        <end position="46"/>
    </location>
</feature>
<sequence length="394" mass="42425">MGETEEEKGFTFHRLQSIPKESGSADHGGDDCLPEAQSLPLEPDEDVHELGKSFLLVSQNNTEDLEAVCLQEPEQASVISSEAPPDQSPLGSSVQLHEAGIVFTSATSNDSCCGDVPVPDPGADHRVQDDSGQAADLNSGGVKTDCERLEPVSNGHDFRPPQDPILVPAAASDSGQRCLDLPRIVKHKPSSITFSHFTFPSGTNSHAFVNESSDEGESSPEEEDDGDGDDDDDDDVFTELPQSRDLLVNHRQRSKDKAKRRGAVAARPEIDHTATKCGYEAEEEGSSKEVSPQVKSPWSESMSQLMRKLDQLNLDIEEALSASSSPSDTPCTTRRKQMFNKMTNAAGAGLLSVPQLFSESSRPLVSPRVTACWWRLTVTSDSCSPSFSPSGGLS</sequence>
<evidence type="ECO:0000313" key="3">
    <source>
        <dbReference type="Proteomes" id="UP000298787"/>
    </source>
</evidence>
<proteinExistence type="predicted"/>
<keyword evidence="3" id="KW-1185">Reference proteome</keyword>
<gene>
    <name evidence="2" type="ORF">D9C73_014886</name>
</gene>
<dbReference type="Proteomes" id="UP000298787">
    <property type="component" value="Chromosome 13"/>
</dbReference>
<evidence type="ECO:0000256" key="1">
    <source>
        <dbReference type="SAM" id="MobiDB-lite"/>
    </source>
</evidence>
<feature type="region of interest" description="Disordered" evidence="1">
    <location>
        <begin position="193"/>
        <end position="295"/>
    </location>
</feature>
<accession>A0A4U5UZK9</accession>
<organism evidence="2 3">
    <name type="scientific">Collichthys lucidus</name>
    <name type="common">Big head croaker</name>
    <name type="synonym">Sciaena lucida</name>
    <dbReference type="NCBI Taxonomy" id="240159"/>
    <lineage>
        <taxon>Eukaryota</taxon>
        <taxon>Metazoa</taxon>
        <taxon>Chordata</taxon>
        <taxon>Craniata</taxon>
        <taxon>Vertebrata</taxon>
        <taxon>Euteleostomi</taxon>
        <taxon>Actinopterygii</taxon>
        <taxon>Neopterygii</taxon>
        <taxon>Teleostei</taxon>
        <taxon>Neoteleostei</taxon>
        <taxon>Acanthomorphata</taxon>
        <taxon>Eupercaria</taxon>
        <taxon>Sciaenidae</taxon>
        <taxon>Collichthys</taxon>
    </lineage>
</organism>
<protein>
    <submittedName>
        <fullName evidence="2">Uncharacterized protein</fullName>
    </submittedName>
</protein>
<feature type="compositionally biased region" description="Basic residues" evidence="1">
    <location>
        <begin position="250"/>
        <end position="262"/>
    </location>
</feature>
<feature type="compositionally biased region" description="Polar residues" evidence="1">
    <location>
        <begin position="193"/>
        <end position="207"/>
    </location>
</feature>
<dbReference type="STRING" id="240159.A0A4U5UZK9"/>
<feature type="compositionally biased region" description="Acidic residues" evidence="1">
    <location>
        <begin position="212"/>
        <end position="237"/>
    </location>
</feature>
<feature type="compositionally biased region" description="Basic and acidic residues" evidence="1">
    <location>
        <begin position="144"/>
        <end position="160"/>
    </location>
</feature>
<dbReference type="AlphaFoldDB" id="A0A4U5UZK9"/>
<reference evidence="2 3" key="1">
    <citation type="submission" date="2019-01" db="EMBL/GenBank/DDBJ databases">
        <title>Genome Assembly of Collichthys lucidus.</title>
        <authorList>
            <person name="Cai M."/>
            <person name="Xiao S."/>
        </authorList>
    </citation>
    <scope>NUCLEOTIDE SEQUENCE [LARGE SCALE GENOMIC DNA]</scope>
    <source>
        <strain evidence="2">JT15FE1705JMU</strain>
        <tissue evidence="2">Muscle</tissue>
    </source>
</reference>
<feature type="region of interest" description="Disordered" evidence="1">
    <location>
        <begin position="112"/>
        <end position="174"/>
    </location>
</feature>
<evidence type="ECO:0000313" key="2">
    <source>
        <dbReference type="EMBL" id="TKS80783.1"/>
    </source>
</evidence>
<name>A0A4U5UZK9_COLLU</name>
<dbReference type="EMBL" id="CM014090">
    <property type="protein sequence ID" value="TKS80783.1"/>
    <property type="molecule type" value="Genomic_DNA"/>
</dbReference>